<dbReference type="Proteomes" id="UP001297580">
    <property type="component" value="Chromosome"/>
</dbReference>
<dbReference type="InterPro" id="IPR024617">
    <property type="entry name" value="DUF3870"/>
</dbReference>
<protein>
    <submittedName>
        <fullName evidence="2">DUF3870 domain-containing protein</fullName>
    </submittedName>
</protein>
<dbReference type="EMBL" id="CP133461">
    <property type="protein sequence ID" value="WMV76039.1"/>
    <property type="molecule type" value="Genomic_DNA"/>
</dbReference>
<organism evidence="2 3">
    <name type="scientific">Geobacillus thermodenitrificans</name>
    <dbReference type="NCBI Taxonomy" id="33940"/>
    <lineage>
        <taxon>Bacteria</taxon>
        <taxon>Bacillati</taxon>
        <taxon>Bacillota</taxon>
        <taxon>Bacilli</taxon>
        <taxon>Bacillales</taxon>
        <taxon>Anoxybacillaceae</taxon>
        <taxon>Geobacillus</taxon>
    </lineage>
</organism>
<dbReference type="RefSeq" id="WP_008881326.1">
    <property type="nucleotide sequence ID" value="NZ_CP017690.1"/>
</dbReference>
<evidence type="ECO:0000313" key="3">
    <source>
        <dbReference type="Proteomes" id="UP001297580"/>
    </source>
</evidence>
<feature type="domain" description="DUF3870" evidence="1">
    <location>
        <begin position="8"/>
        <end position="100"/>
    </location>
</feature>
<sequence length="114" mass="12584">MFGDHTIYIIGEAKAPSNNPITQQYKLFFIGLVVDRETGKIVDADCTTTIDLTRAFIRSLFVGQSILDIEGVSQQIQTRYFGSSQKALTVAFKNASLKYQSILSAASSVSSKRR</sequence>
<accession>A0ABY9QAW4</accession>
<dbReference type="Pfam" id="PF12986">
    <property type="entry name" value="DUF3870"/>
    <property type="match status" value="1"/>
</dbReference>
<evidence type="ECO:0000313" key="2">
    <source>
        <dbReference type="EMBL" id="WMV76039.1"/>
    </source>
</evidence>
<gene>
    <name evidence="2" type="ORF">HSX42_17820</name>
</gene>
<evidence type="ECO:0000259" key="1">
    <source>
        <dbReference type="Pfam" id="PF12986"/>
    </source>
</evidence>
<reference evidence="2 3" key="1">
    <citation type="submission" date="2023-08" db="EMBL/GenBank/DDBJ databases">
        <title>Complete genome sequence of Geobacillus thermodenitrificans K1041, a genetically tractable strain representative of the genus Geobacillus.</title>
        <authorList>
            <person name="Kani S."/>
            <person name="Suzuki H."/>
        </authorList>
    </citation>
    <scope>NUCLEOTIDE SEQUENCE [LARGE SCALE GENOMIC DNA]</scope>
    <source>
        <strain evidence="2 3">K1041</strain>
    </source>
</reference>
<keyword evidence="3" id="KW-1185">Reference proteome</keyword>
<proteinExistence type="predicted"/>
<name>A0ABY9QAW4_GEOTD</name>
<dbReference type="GeneID" id="87622697"/>